<name>A0ABR4AUH1_9LECA</name>
<evidence type="ECO:0000313" key="1">
    <source>
        <dbReference type="EMBL" id="KAL2048798.1"/>
    </source>
</evidence>
<dbReference type="EMBL" id="JBHFEH010000079">
    <property type="protein sequence ID" value="KAL2048798.1"/>
    <property type="molecule type" value="Genomic_DNA"/>
</dbReference>
<dbReference type="Proteomes" id="UP001590951">
    <property type="component" value="Unassembled WGS sequence"/>
</dbReference>
<protein>
    <submittedName>
        <fullName evidence="1">Uncharacterized protein</fullName>
    </submittedName>
</protein>
<accession>A0ABR4AUH1</accession>
<gene>
    <name evidence="1" type="ORF">ABVK25_010923</name>
</gene>
<sequence length="71" mass="7959">MSSFIIDTLSIIWPPPITALRKKTPIKCTTIRIPINRAFVFRDIPFPSTLDIALLLGGLYVSFSTCFADED</sequence>
<evidence type="ECO:0000313" key="2">
    <source>
        <dbReference type="Proteomes" id="UP001590951"/>
    </source>
</evidence>
<comment type="caution">
    <text evidence="1">The sequence shown here is derived from an EMBL/GenBank/DDBJ whole genome shotgun (WGS) entry which is preliminary data.</text>
</comment>
<keyword evidence="2" id="KW-1185">Reference proteome</keyword>
<organism evidence="1 2">
    <name type="scientific">Lepraria finkii</name>
    <dbReference type="NCBI Taxonomy" id="1340010"/>
    <lineage>
        <taxon>Eukaryota</taxon>
        <taxon>Fungi</taxon>
        <taxon>Dikarya</taxon>
        <taxon>Ascomycota</taxon>
        <taxon>Pezizomycotina</taxon>
        <taxon>Lecanoromycetes</taxon>
        <taxon>OSLEUM clade</taxon>
        <taxon>Lecanoromycetidae</taxon>
        <taxon>Lecanorales</taxon>
        <taxon>Lecanorineae</taxon>
        <taxon>Stereocaulaceae</taxon>
        <taxon>Lepraria</taxon>
    </lineage>
</organism>
<reference evidence="1 2" key="1">
    <citation type="submission" date="2024-09" db="EMBL/GenBank/DDBJ databases">
        <title>Rethinking Asexuality: The Enigmatic Case of Functional Sexual Genes in Lepraria (Stereocaulaceae).</title>
        <authorList>
            <person name="Doellman M."/>
            <person name="Sun Y."/>
            <person name="Barcenas-Pena A."/>
            <person name="Lumbsch H.T."/>
            <person name="Grewe F."/>
        </authorList>
    </citation>
    <scope>NUCLEOTIDE SEQUENCE [LARGE SCALE GENOMIC DNA]</scope>
    <source>
        <strain evidence="1 2">Grewe 0041</strain>
    </source>
</reference>
<proteinExistence type="predicted"/>